<organism evidence="2 4">
    <name type="scientific">Elizabethkingia miricola</name>
    <name type="common">Chryseobacterium miricola</name>
    <dbReference type="NCBI Taxonomy" id="172045"/>
    <lineage>
        <taxon>Bacteria</taxon>
        <taxon>Pseudomonadati</taxon>
        <taxon>Bacteroidota</taxon>
        <taxon>Flavobacteriia</taxon>
        <taxon>Flavobacteriales</taxon>
        <taxon>Weeksellaceae</taxon>
        <taxon>Elizabethkingia</taxon>
    </lineage>
</organism>
<evidence type="ECO:0000313" key="4">
    <source>
        <dbReference type="Proteomes" id="UP000324513"/>
    </source>
</evidence>
<name>A0ABY3NC50_ELIMR</name>
<reference evidence="2 4" key="1">
    <citation type="submission" date="2019-07" db="EMBL/GenBank/DDBJ databases">
        <title>Genomic Encyclopedia of Archaeal and Bacterial Type Strains, Phase II (KMG-II): from individual species to whole genera.</title>
        <authorList>
            <person name="Goeker M."/>
        </authorList>
    </citation>
    <scope>NUCLEOTIDE SEQUENCE [LARGE SCALE GENOMIC DNA]</scope>
    <source>
        <strain evidence="2 4">DSM 14571</strain>
    </source>
</reference>
<sequence length="306" mass="34761">MMQLNEIQKRTLIPDALINYIQEKQTSQAQVARASKVGEAFVSKIINRETKIGETPIKDKYYLSLAGFIGLKLSRETWRHFNTQNFIEIINQIKSIRAEKGRGTIDADTGAGKSYTCELYQKRFPQNTFIVKCYADENSKEFAINIAEAVGEETYGTAGSITKRVCNKLLKLDNALLIIDEAEHIKNKSGYINIIKSIADRLENKVPFILCGMDINEILQRASDKHKQNFRQTARRFSKRIKCEQDISDDVVKIATELGLNTPSAKWLSARIRNYEDLKTIITAAITESEKSTEPITVQLLNSLYQ</sequence>
<dbReference type="RefSeq" id="WP_065083280.1">
    <property type="nucleotide sequence ID" value="NZ_FLSS01000027.1"/>
</dbReference>
<evidence type="ECO:0000259" key="1">
    <source>
        <dbReference type="Pfam" id="PF13401"/>
    </source>
</evidence>
<dbReference type="EMBL" id="VNHK01000012">
    <property type="protein sequence ID" value="TYO88742.1"/>
    <property type="molecule type" value="Genomic_DNA"/>
</dbReference>
<proteinExistence type="predicted"/>
<dbReference type="Proteomes" id="UP000324513">
    <property type="component" value="Unassembled WGS sequence"/>
</dbReference>
<dbReference type="InterPro" id="IPR049945">
    <property type="entry name" value="AAA_22"/>
</dbReference>
<dbReference type="Gene3D" id="3.40.50.300">
    <property type="entry name" value="P-loop containing nucleotide triphosphate hydrolases"/>
    <property type="match status" value="1"/>
</dbReference>
<dbReference type="SUPFAM" id="SSF52540">
    <property type="entry name" value="P-loop containing nucleoside triphosphate hydrolases"/>
    <property type="match status" value="1"/>
</dbReference>
<dbReference type="Pfam" id="PF13401">
    <property type="entry name" value="AAA_22"/>
    <property type="match status" value="1"/>
</dbReference>
<dbReference type="EMBL" id="VNHK01000014">
    <property type="protein sequence ID" value="TYO88126.1"/>
    <property type="molecule type" value="Genomic_DNA"/>
</dbReference>
<evidence type="ECO:0000313" key="2">
    <source>
        <dbReference type="EMBL" id="TYO88126.1"/>
    </source>
</evidence>
<feature type="domain" description="ORC1/DEAH AAA+ ATPase" evidence="1">
    <location>
        <begin position="99"/>
        <end position="214"/>
    </location>
</feature>
<comment type="caution">
    <text evidence="2">The sequence shown here is derived from an EMBL/GenBank/DDBJ whole genome shotgun (WGS) entry which is preliminary data.</text>
</comment>
<evidence type="ECO:0000313" key="3">
    <source>
        <dbReference type="EMBL" id="TYO88742.1"/>
    </source>
</evidence>
<dbReference type="InterPro" id="IPR027417">
    <property type="entry name" value="P-loop_NTPase"/>
</dbReference>
<protein>
    <submittedName>
        <fullName evidence="2">DNA transposition AAA+ family ATPase</fullName>
    </submittedName>
</protein>
<accession>A0ABY3NC50</accession>
<gene>
    <name evidence="3" type="ORF">LX74_03284</name>
    <name evidence="2" type="ORF">LX74_03489</name>
</gene>
<keyword evidence="4" id="KW-1185">Reference proteome</keyword>